<dbReference type="EMBL" id="JAINUF010000002">
    <property type="protein sequence ID" value="KAJ8377166.1"/>
    <property type="molecule type" value="Genomic_DNA"/>
</dbReference>
<evidence type="ECO:0000313" key="3">
    <source>
        <dbReference type="EMBL" id="KAJ8377167.1"/>
    </source>
</evidence>
<feature type="compositionally biased region" description="Basic residues" evidence="1">
    <location>
        <begin position="22"/>
        <end position="41"/>
    </location>
</feature>
<feature type="region of interest" description="Disordered" evidence="1">
    <location>
        <begin position="1"/>
        <end position="48"/>
    </location>
</feature>
<dbReference type="EMBL" id="JAINUF010000002">
    <property type="protein sequence ID" value="KAJ8377167.1"/>
    <property type="molecule type" value="Genomic_DNA"/>
</dbReference>
<dbReference type="Proteomes" id="UP001152622">
    <property type="component" value="Chromosome 2"/>
</dbReference>
<evidence type="ECO:0000313" key="4">
    <source>
        <dbReference type="Proteomes" id="UP001152622"/>
    </source>
</evidence>
<keyword evidence="4" id="KW-1185">Reference proteome</keyword>
<sequence>MKKKLRQTQRSTGTRERQSLNPKHRRESLQRRRVATTHPQRRFSPGPRRGWRLRVVLGYGFKFLQVNASPTSSANESKNKDKNPLISQTLHKIAIFLKVMGSP</sequence>
<evidence type="ECO:0000256" key="1">
    <source>
        <dbReference type="SAM" id="MobiDB-lite"/>
    </source>
</evidence>
<organism evidence="3 4">
    <name type="scientific">Synaphobranchus kaupii</name>
    <name type="common">Kaup's arrowtooth eel</name>
    <dbReference type="NCBI Taxonomy" id="118154"/>
    <lineage>
        <taxon>Eukaryota</taxon>
        <taxon>Metazoa</taxon>
        <taxon>Chordata</taxon>
        <taxon>Craniata</taxon>
        <taxon>Vertebrata</taxon>
        <taxon>Euteleostomi</taxon>
        <taxon>Actinopterygii</taxon>
        <taxon>Neopterygii</taxon>
        <taxon>Teleostei</taxon>
        <taxon>Anguilliformes</taxon>
        <taxon>Synaphobranchidae</taxon>
        <taxon>Synaphobranchus</taxon>
    </lineage>
</organism>
<reference evidence="3" key="1">
    <citation type="journal article" date="2023" name="Science">
        <title>Genome structures resolve the early diversification of teleost fishes.</title>
        <authorList>
            <person name="Parey E."/>
            <person name="Louis A."/>
            <person name="Montfort J."/>
            <person name="Bouchez O."/>
            <person name="Roques C."/>
            <person name="Iampietro C."/>
            <person name="Lluch J."/>
            <person name="Castinel A."/>
            <person name="Donnadieu C."/>
            <person name="Desvignes T."/>
            <person name="Floi Bucao C."/>
            <person name="Jouanno E."/>
            <person name="Wen M."/>
            <person name="Mejri S."/>
            <person name="Dirks R."/>
            <person name="Jansen H."/>
            <person name="Henkel C."/>
            <person name="Chen W.J."/>
            <person name="Zahm M."/>
            <person name="Cabau C."/>
            <person name="Klopp C."/>
            <person name="Thompson A.W."/>
            <person name="Robinson-Rechavi M."/>
            <person name="Braasch I."/>
            <person name="Lecointre G."/>
            <person name="Bobe J."/>
            <person name="Postlethwait J.H."/>
            <person name="Berthelot C."/>
            <person name="Roest Crollius H."/>
            <person name="Guiguen Y."/>
        </authorList>
    </citation>
    <scope>NUCLEOTIDE SEQUENCE</scope>
    <source>
        <strain evidence="3">WJC10195</strain>
    </source>
</reference>
<protein>
    <submittedName>
        <fullName evidence="3">Uncharacterized protein</fullName>
    </submittedName>
</protein>
<evidence type="ECO:0000313" key="2">
    <source>
        <dbReference type="EMBL" id="KAJ8377166.1"/>
    </source>
</evidence>
<comment type="caution">
    <text evidence="3">The sequence shown here is derived from an EMBL/GenBank/DDBJ whole genome shotgun (WGS) entry which is preliminary data.</text>
</comment>
<proteinExistence type="predicted"/>
<accession>A0A9Q1G7Z0</accession>
<dbReference type="AlphaFoldDB" id="A0A9Q1G7Z0"/>
<gene>
    <name evidence="2" type="ORF">SKAU_G00077460</name>
    <name evidence="3" type="ORF">SKAU_G00077470</name>
</gene>
<name>A0A9Q1G7Z0_SYNKA</name>